<dbReference type="HOGENOM" id="CLU_079560_0_0_9"/>
<keyword evidence="3" id="KW-0378">Hydrolase</keyword>
<feature type="transmembrane region" description="Helical" evidence="1">
    <location>
        <begin position="98"/>
        <end position="118"/>
    </location>
</feature>
<evidence type="ECO:0000313" key="3">
    <source>
        <dbReference type="EMBL" id="EGQ25553.1"/>
    </source>
</evidence>
<dbReference type="PANTHER" id="PTHR36435">
    <property type="entry name" value="SLR1288 PROTEIN"/>
    <property type="match status" value="1"/>
</dbReference>
<gene>
    <name evidence="3" type="ORF">HMPREF9372_2171</name>
</gene>
<feature type="transmembrane region" description="Helical" evidence="1">
    <location>
        <begin position="12"/>
        <end position="43"/>
    </location>
</feature>
<keyword evidence="1" id="KW-0472">Membrane</keyword>
<dbReference type="eggNOG" id="COG1266">
    <property type="taxonomic scope" value="Bacteria"/>
</dbReference>
<dbReference type="EMBL" id="AFPZ01000069">
    <property type="protein sequence ID" value="EGQ25553.1"/>
    <property type="molecule type" value="Genomic_DNA"/>
</dbReference>
<dbReference type="STRING" id="759851.SAMN04244570_0345"/>
<dbReference type="InterPro" id="IPR052710">
    <property type="entry name" value="CAAX_protease"/>
</dbReference>
<feature type="domain" description="CAAX prenyl protease 2/Lysostaphin resistance protein A-like" evidence="2">
    <location>
        <begin position="142"/>
        <end position="227"/>
    </location>
</feature>
<organism evidence="3 4">
    <name type="scientific">Sporosarcina newyorkensis 2681</name>
    <dbReference type="NCBI Taxonomy" id="1027292"/>
    <lineage>
        <taxon>Bacteria</taxon>
        <taxon>Bacillati</taxon>
        <taxon>Bacillota</taxon>
        <taxon>Bacilli</taxon>
        <taxon>Bacillales</taxon>
        <taxon>Caryophanaceae</taxon>
        <taxon>Sporosarcina</taxon>
    </lineage>
</organism>
<dbReference type="InterPro" id="IPR003675">
    <property type="entry name" value="Rce1/LyrA-like_dom"/>
</dbReference>
<sequence>MVNMYGERLCTVKNWVVALILFITYVLMQIASIFLAPVLVFYFSEKGFMQVEALSHGFAWTLFTVNTIAAIIFVIILLKNKKFIPVFKGKPAHMGNVLLWGIIGFFLAMAGQILGAAIESMFGVEAGSENTELLSNIAKTAPIIIFPMVLFAPFLEEVVFRRILFGGLYRKTNFWIAAIASAVVFAAVHNELQHLLMYLMPGLAFAFVYYKTKRLLTPMIAHFLMNGFVTVVQWNAEKLQQLQDMQQSIITFLL</sequence>
<dbReference type="AlphaFoldDB" id="F9DTP0"/>
<reference evidence="3 4" key="1">
    <citation type="submission" date="2011-04" db="EMBL/GenBank/DDBJ databases">
        <authorList>
            <person name="Muzny D."/>
            <person name="Qin X."/>
            <person name="Deng J."/>
            <person name="Jiang H."/>
            <person name="Liu Y."/>
            <person name="Qu J."/>
            <person name="Song X.-Z."/>
            <person name="Zhang L."/>
            <person name="Thornton R."/>
            <person name="Coyle M."/>
            <person name="Francisco L."/>
            <person name="Jackson L."/>
            <person name="Javaid M."/>
            <person name="Korchina V."/>
            <person name="Kovar C."/>
            <person name="Mata R."/>
            <person name="Mathew T."/>
            <person name="Ngo R."/>
            <person name="Nguyen L."/>
            <person name="Nguyen N."/>
            <person name="Okwuonu G."/>
            <person name="Ongeri F."/>
            <person name="Pham C."/>
            <person name="Simmons D."/>
            <person name="Wilczek-Boney K."/>
            <person name="Hale W."/>
            <person name="Jakkamsetti A."/>
            <person name="Pham P."/>
            <person name="Ruth R."/>
            <person name="San Lucas F."/>
            <person name="Warren J."/>
            <person name="Zhang J."/>
            <person name="Zhao Z."/>
            <person name="Zhou C."/>
            <person name="Zhu D."/>
            <person name="Lee S."/>
            <person name="Bess C."/>
            <person name="Blankenburg K."/>
            <person name="Forbes L."/>
            <person name="Fu Q."/>
            <person name="Gubbala S."/>
            <person name="Hirani K."/>
            <person name="Jayaseelan J.C."/>
            <person name="Lara F."/>
            <person name="Munidasa M."/>
            <person name="Palculict T."/>
            <person name="Patil S."/>
            <person name="Pu L.-L."/>
            <person name="Saada N."/>
            <person name="Tang L."/>
            <person name="Weissenberger G."/>
            <person name="Zhu Y."/>
            <person name="Hemphill L."/>
            <person name="Shang Y."/>
            <person name="Youmans B."/>
            <person name="Ayvaz T."/>
            <person name="Ross M."/>
            <person name="Santibanez J."/>
            <person name="Aqrawi P."/>
            <person name="Gross S."/>
            <person name="Joshi V."/>
            <person name="Fowler G."/>
            <person name="Nazareth L."/>
            <person name="Reid J."/>
            <person name="Worley K."/>
            <person name="Petrosino J."/>
            <person name="Highlander S."/>
            <person name="Gibbs R."/>
        </authorList>
    </citation>
    <scope>NUCLEOTIDE SEQUENCE [LARGE SCALE GENOMIC DNA]</scope>
    <source>
        <strain evidence="3 4">2681</strain>
    </source>
</reference>
<dbReference type="GO" id="GO:0080120">
    <property type="term" value="P:CAAX-box protein maturation"/>
    <property type="evidence" value="ECO:0007669"/>
    <property type="project" value="UniProtKB-ARBA"/>
</dbReference>
<dbReference type="Pfam" id="PF02517">
    <property type="entry name" value="Rce1-like"/>
    <property type="match status" value="1"/>
</dbReference>
<keyword evidence="1" id="KW-0812">Transmembrane</keyword>
<dbReference type="GO" id="GO:0004175">
    <property type="term" value="F:endopeptidase activity"/>
    <property type="evidence" value="ECO:0007669"/>
    <property type="project" value="UniProtKB-ARBA"/>
</dbReference>
<name>F9DTP0_9BACL</name>
<feature type="transmembrane region" description="Helical" evidence="1">
    <location>
        <begin position="138"/>
        <end position="160"/>
    </location>
</feature>
<evidence type="ECO:0000259" key="2">
    <source>
        <dbReference type="Pfam" id="PF02517"/>
    </source>
</evidence>
<feature type="transmembrane region" description="Helical" evidence="1">
    <location>
        <begin position="195"/>
        <end position="212"/>
    </location>
</feature>
<feature type="transmembrane region" description="Helical" evidence="1">
    <location>
        <begin position="58"/>
        <end position="78"/>
    </location>
</feature>
<keyword evidence="3" id="KW-0645">Protease</keyword>
<evidence type="ECO:0000313" key="4">
    <source>
        <dbReference type="Proteomes" id="UP000005316"/>
    </source>
</evidence>
<evidence type="ECO:0000256" key="1">
    <source>
        <dbReference type="SAM" id="Phobius"/>
    </source>
</evidence>
<feature type="transmembrane region" description="Helical" evidence="1">
    <location>
        <begin position="172"/>
        <end position="189"/>
    </location>
</feature>
<keyword evidence="1" id="KW-1133">Transmembrane helix</keyword>
<protein>
    <submittedName>
        <fullName evidence="3">CAAX amino protease</fullName>
    </submittedName>
</protein>
<proteinExistence type="predicted"/>
<comment type="caution">
    <text evidence="3">The sequence shown here is derived from an EMBL/GenBank/DDBJ whole genome shotgun (WGS) entry which is preliminary data.</text>
</comment>
<dbReference type="PANTHER" id="PTHR36435:SF6">
    <property type="entry name" value="ABORTIVE INFECTION PROTEIN"/>
    <property type="match status" value="1"/>
</dbReference>
<dbReference type="Proteomes" id="UP000005316">
    <property type="component" value="Unassembled WGS sequence"/>
</dbReference>
<dbReference type="GO" id="GO:0006508">
    <property type="term" value="P:proteolysis"/>
    <property type="evidence" value="ECO:0007669"/>
    <property type="project" value="UniProtKB-KW"/>
</dbReference>
<accession>F9DTP0</accession>